<evidence type="ECO:0000313" key="2">
    <source>
        <dbReference type="EMBL" id="KEJ95892.1"/>
    </source>
</evidence>
<dbReference type="SUPFAM" id="SSF143120">
    <property type="entry name" value="YefM-like"/>
    <property type="match status" value="1"/>
</dbReference>
<organism evidence="2 3">
    <name type="scientific">Pseudosulfitobacter pseudonitzschiae</name>
    <dbReference type="NCBI Taxonomy" id="1402135"/>
    <lineage>
        <taxon>Bacteria</taxon>
        <taxon>Pseudomonadati</taxon>
        <taxon>Pseudomonadota</taxon>
        <taxon>Alphaproteobacteria</taxon>
        <taxon>Rhodobacterales</taxon>
        <taxon>Roseobacteraceae</taxon>
        <taxon>Pseudosulfitobacter</taxon>
    </lineage>
</organism>
<dbReference type="EMBL" id="JAMD01000004">
    <property type="protein sequence ID" value="KEJ95892.1"/>
    <property type="molecule type" value="Genomic_DNA"/>
</dbReference>
<comment type="caution">
    <text evidence="2">The sequence shown here is derived from an EMBL/GenBank/DDBJ whole genome shotgun (WGS) entry which is preliminary data.</text>
</comment>
<dbReference type="OrthoDB" id="7863430at2"/>
<dbReference type="Proteomes" id="UP000027746">
    <property type="component" value="Unassembled WGS sequence"/>
</dbReference>
<dbReference type="InterPro" id="IPR036165">
    <property type="entry name" value="YefM-like_sf"/>
</dbReference>
<proteinExistence type="inferred from homology"/>
<accession>A0A073JDT2</accession>
<dbReference type="AlphaFoldDB" id="A0A073JDT2"/>
<evidence type="ECO:0000313" key="3">
    <source>
        <dbReference type="Proteomes" id="UP000027746"/>
    </source>
</evidence>
<dbReference type="RefSeq" id="WP_037924750.1">
    <property type="nucleotide sequence ID" value="NZ_CP054599.1"/>
</dbReference>
<dbReference type="GeneID" id="68871298"/>
<protein>
    <recommendedName>
        <fullName evidence="4">Antitoxin</fullName>
    </recommendedName>
</protein>
<evidence type="ECO:0008006" key="4">
    <source>
        <dbReference type="Google" id="ProtNLM"/>
    </source>
</evidence>
<gene>
    <name evidence="2" type="ORF">SUH3_16635</name>
</gene>
<sequence>MLPAIHAVSFSDFRANSGPLLRFVTHENGNLWLTRYRRPVCAVISMRDAHVLGSVQGRNVNEIIHQLQVEANRRVGAARLDKTFDRMELRPEEWTMPIREEAYGRPNRFDEKWPKE</sequence>
<reference evidence="2 3" key="1">
    <citation type="submission" date="2014-01" db="EMBL/GenBank/DDBJ databases">
        <title>Sulfitobacter sp. H3 (MCCC 1A00686) Genome Sequencing.</title>
        <authorList>
            <person name="Lai Q."/>
            <person name="Hong Z."/>
        </authorList>
    </citation>
    <scope>NUCLEOTIDE SEQUENCE [LARGE SCALE GENOMIC DNA]</scope>
    <source>
        <strain evidence="2 3">H3</strain>
    </source>
</reference>
<evidence type="ECO:0000256" key="1">
    <source>
        <dbReference type="ARBA" id="ARBA00009981"/>
    </source>
</evidence>
<name>A0A073JDT2_9RHOB</name>
<comment type="similarity">
    <text evidence="1">Belongs to the phD/YefM antitoxin family.</text>
</comment>
<keyword evidence="3" id="KW-1185">Reference proteome</keyword>